<dbReference type="Proteomes" id="UP000265566">
    <property type="component" value="Chromosome 3"/>
</dbReference>
<proteinExistence type="predicted"/>
<dbReference type="Proteomes" id="UP000002051">
    <property type="component" value="Chromosome 3"/>
</dbReference>
<evidence type="ECO:0000313" key="2">
    <source>
        <dbReference type="EMBL" id="KEH35659.1"/>
    </source>
</evidence>
<dbReference type="EMBL" id="PSQE01000003">
    <property type="protein sequence ID" value="RHN70023.1"/>
    <property type="molecule type" value="Genomic_DNA"/>
</dbReference>
<reference evidence="2 5" key="2">
    <citation type="journal article" date="2014" name="BMC Genomics">
        <title>An improved genome release (version Mt4.0) for the model legume Medicago truncatula.</title>
        <authorList>
            <person name="Tang H."/>
            <person name="Krishnakumar V."/>
            <person name="Bidwell S."/>
            <person name="Rosen B."/>
            <person name="Chan A."/>
            <person name="Zhou S."/>
            <person name="Gentzbittel L."/>
            <person name="Childs K.L."/>
            <person name="Yandell M."/>
            <person name="Gundlach H."/>
            <person name="Mayer K.F."/>
            <person name="Schwartz D.C."/>
            <person name="Town C.D."/>
        </authorList>
    </citation>
    <scope>GENOME REANNOTATION</scope>
    <source>
        <strain evidence="2">A17</strain>
        <strain evidence="4 5">cv. Jemalong A17</strain>
    </source>
</reference>
<reference evidence="3" key="4">
    <citation type="journal article" date="2018" name="Nat. Plants">
        <title>Whole-genome landscape of Medicago truncatula symbiotic genes.</title>
        <authorList>
            <person name="Pecrix Y."/>
            <person name="Gamas P."/>
            <person name="Carrere S."/>
        </authorList>
    </citation>
    <scope>NUCLEOTIDE SEQUENCE</scope>
    <source>
        <tissue evidence="3">Leaves</tissue>
    </source>
</reference>
<dbReference type="HOGENOM" id="CLU_2213823_0_0_1"/>
<dbReference type="EMBL" id="CM001219">
    <property type="protein sequence ID" value="KEH35659.1"/>
    <property type="molecule type" value="Genomic_DNA"/>
</dbReference>
<feature type="signal peptide" evidence="1">
    <location>
        <begin position="1"/>
        <end position="24"/>
    </location>
</feature>
<organism evidence="2 5">
    <name type="scientific">Medicago truncatula</name>
    <name type="common">Barrel medic</name>
    <name type="synonym">Medicago tribuloides</name>
    <dbReference type="NCBI Taxonomy" id="3880"/>
    <lineage>
        <taxon>Eukaryota</taxon>
        <taxon>Viridiplantae</taxon>
        <taxon>Streptophyta</taxon>
        <taxon>Embryophyta</taxon>
        <taxon>Tracheophyta</taxon>
        <taxon>Spermatophyta</taxon>
        <taxon>Magnoliopsida</taxon>
        <taxon>eudicotyledons</taxon>
        <taxon>Gunneridae</taxon>
        <taxon>Pentapetalae</taxon>
        <taxon>rosids</taxon>
        <taxon>fabids</taxon>
        <taxon>Fabales</taxon>
        <taxon>Fabaceae</taxon>
        <taxon>Papilionoideae</taxon>
        <taxon>50 kb inversion clade</taxon>
        <taxon>NPAAA clade</taxon>
        <taxon>Hologalegina</taxon>
        <taxon>IRL clade</taxon>
        <taxon>Trifolieae</taxon>
        <taxon>Medicago</taxon>
    </lineage>
</organism>
<dbReference type="Gramene" id="rna18563">
    <property type="protein sequence ID" value="RHN70023.1"/>
    <property type="gene ID" value="gene18563"/>
</dbReference>
<dbReference type="AlphaFoldDB" id="A0A072V0V7"/>
<keyword evidence="1" id="KW-0732">Signal</keyword>
<name>A0A072V0V7_MEDTR</name>
<dbReference type="Gene3D" id="3.30.30.10">
    <property type="entry name" value="Knottin, scorpion toxin-like"/>
    <property type="match status" value="1"/>
</dbReference>
<sequence length="107" mass="12218">MNKTRFGVLFILFILLASKMSVQAEEFNFAPFTPLHFRVESCFTRSRRYNGICLSDESCFKACSLEGYACGRCEKRRPYLGDHCCCKKSCQLKLVLAVLCLVCFFSA</sequence>
<dbReference type="EnsemblPlants" id="KEH35659">
    <property type="protein sequence ID" value="KEH35659"/>
    <property type="gene ID" value="MTR_3g097380"/>
</dbReference>
<dbReference type="GO" id="GO:0006952">
    <property type="term" value="P:defense response"/>
    <property type="evidence" value="ECO:0000318"/>
    <property type="project" value="GO_Central"/>
</dbReference>
<accession>A0A072V0V7</accession>
<evidence type="ECO:0000313" key="5">
    <source>
        <dbReference type="Proteomes" id="UP000002051"/>
    </source>
</evidence>
<evidence type="ECO:0000256" key="1">
    <source>
        <dbReference type="SAM" id="SignalP"/>
    </source>
</evidence>
<evidence type="ECO:0000313" key="3">
    <source>
        <dbReference type="EMBL" id="RHN70023.1"/>
    </source>
</evidence>
<gene>
    <name evidence="2" type="ordered locus">MTR_3g097380</name>
    <name evidence="3" type="ORF">MtrunA17_Chr3g0131091</name>
</gene>
<feature type="chain" id="PRO_5014500147" evidence="1">
    <location>
        <begin position="25"/>
        <end position="107"/>
    </location>
</feature>
<dbReference type="InterPro" id="IPR036574">
    <property type="entry name" value="Scorpion_toxin-like_sf"/>
</dbReference>
<reference evidence="4" key="3">
    <citation type="submission" date="2015-04" db="UniProtKB">
        <authorList>
            <consortium name="EnsemblPlants"/>
        </authorList>
    </citation>
    <scope>IDENTIFICATION</scope>
    <source>
        <strain evidence="4">cv. Jemalong A17</strain>
    </source>
</reference>
<keyword evidence="5" id="KW-1185">Reference proteome</keyword>
<reference evidence="2 5" key="1">
    <citation type="journal article" date="2011" name="Nature">
        <title>The Medicago genome provides insight into the evolution of rhizobial symbioses.</title>
        <authorList>
            <person name="Young N.D."/>
            <person name="Debelle F."/>
            <person name="Oldroyd G.E."/>
            <person name="Geurts R."/>
            <person name="Cannon S.B."/>
            <person name="Udvardi M.K."/>
            <person name="Benedito V.A."/>
            <person name="Mayer K.F."/>
            <person name="Gouzy J."/>
            <person name="Schoof H."/>
            <person name="Van de Peer Y."/>
            <person name="Proost S."/>
            <person name="Cook D.R."/>
            <person name="Meyers B.C."/>
            <person name="Spannagl M."/>
            <person name="Cheung F."/>
            <person name="De Mita S."/>
            <person name="Krishnakumar V."/>
            <person name="Gundlach H."/>
            <person name="Zhou S."/>
            <person name="Mudge J."/>
            <person name="Bharti A.K."/>
            <person name="Murray J.D."/>
            <person name="Naoumkina M.A."/>
            <person name="Rosen B."/>
            <person name="Silverstein K.A."/>
            <person name="Tang H."/>
            <person name="Rombauts S."/>
            <person name="Zhao P.X."/>
            <person name="Zhou P."/>
            <person name="Barbe V."/>
            <person name="Bardou P."/>
            <person name="Bechner M."/>
            <person name="Bellec A."/>
            <person name="Berger A."/>
            <person name="Berges H."/>
            <person name="Bidwell S."/>
            <person name="Bisseling T."/>
            <person name="Choisne N."/>
            <person name="Couloux A."/>
            <person name="Denny R."/>
            <person name="Deshpande S."/>
            <person name="Dai X."/>
            <person name="Doyle J.J."/>
            <person name="Dudez A.M."/>
            <person name="Farmer A.D."/>
            <person name="Fouteau S."/>
            <person name="Franken C."/>
            <person name="Gibelin C."/>
            <person name="Gish J."/>
            <person name="Goldstein S."/>
            <person name="Gonzalez A.J."/>
            <person name="Green P.J."/>
            <person name="Hallab A."/>
            <person name="Hartog M."/>
            <person name="Hua A."/>
            <person name="Humphray S.J."/>
            <person name="Jeong D.H."/>
            <person name="Jing Y."/>
            <person name="Jocker A."/>
            <person name="Kenton S.M."/>
            <person name="Kim D.J."/>
            <person name="Klee K."/>
            <person name="Lai H."/>
            <person name="Lang C."/>
            <person name="Lin S."/>
            <person name="Macmil S.L."/>
            <person name="Magdelenat G."/>
            <person name="Matthews L."/>
            <person name="McCorrison J."/>
            <person name="Monaghan E.L."/>
            <person name="Mun J.H."/>
            <person name="Najar F.Z."/>
            <person name="Nicholson C."/>
            <person name="Noirot C."/>
            <person name="O'Bleness M."/>
            <person name="Paule C.R."/>
            <person name="Poulain J."/>
            <person name="Prion F."/>
            <person name="Qin B."/>
            <person name="Qu C."/>
            <person name="Retzel E.F."/>
            <person name="Riddle C."/>
            <person name="Sallet E."/>
            <person name="Samain S."/>
            <person name="Samson N."/>
            <person name="Sanders I."/>
            <person name="Saurat O."/>
            <person name="Scarpelli C."/>
            <person name="Schiex T."/>
            <person name="Segurens B."/>
            <person name="Severin A.J."/>
            <person name="Sherrier D.J."/>
            <person name="Shi R."/>
            <person name="Sims S."/>
            <person name="Singer S.R."/>
            <person name="Sinharoy S."/>
            <person name="Sterck L."/>
            <person name="Viollet A."/>
            <person name="Wang B.B."/>
            <person name="Wang K."/>
            <person name="Wang M."/>
            <person name="Wang X."/>
            <person name="Warfsmann J."/>
            <person name="Weissenbach J."/>
            <person name="White D.D."/>
            <person name="White J.D."/>
            <person name="Wiley G.B."/>
            <person name="Wincker P."/>
            <person name="Xing Y."/>
            <person name="Yang L."/>
            <person name="Yao Z."/>
            <person name="Ying F."/>
            <person name="Zhai J."/>
            <person name="Zhou L."/>
            <person name="Zuber A."/>
            <person name="Denarie J."/>
            <person name="Dixon R.A."/>
            <person name="May G.D."/>
            <person name="Schwartz D.C."/>
            <person name="Rogers J."/>
            <person name="Quetier F."/>
            <person name="Town C.D."/>
            <person name="Roe B.A."/>
        </authorList>
    </citation>
    <scope>NUCLEOTIDE SEQUENCE [LARGE SCALE GENOMIC DNA]</scope>
    <source>
        <strain evidence="2">A17</strain>
        <strain evidence="4 5">cv. Jemalong A17</strain>
    </source>
</reference>
<protein>
    <submittedName>
        <fullName evidence="2">LCR</fullName>
    </submittedName>
    <submittedName>
        <fullName evidence="3">Putative knottin, scorpion toxin</fullName>
    </submittedName>
</protein>
<evidence type="ECO:0000313" key="4">
    <source>
        <dbReference type="EnsemblPlants" id="KEH35659"/>
    </source>
</evidence>